<dbReference type="AlphaFoldDB" id="A0A0A9CTE1"/>
<name>A0A0A9CTE1_ARUDO</name>
<proteinExistence type="predicted"/>
<protein>
    <submittedName>
        <fullName evidence="1">Uncharacterized protein</fullName>
    </submittedName>
</protein>
<organism evidence="1">
    <name type="scientific">Arundo donax</name>
    <name type="common">Giant reed</name>
    <name type="synonym">Donax arundinaceus</name>
    <dbReference type="NCBI Taxonomy" id="35708"/>
    <lineage>
        <taxon>Eukaryota</taxon>
        <taxon>Viridiplantae</taxon>
        <taxon>Streptophyta</taxon>
        <taxon>Embryophyta</taxon>
        <taxon>Tracheophyta</taxon>
        <taxon>Spermatophyta</taxon>
        <taxon>Magnoliopsida</taxon>
        <taxon>Liliopsida</taxon>
        <taxon>Poales</taxon>
        <taxon>Poaceae</taxon>
        <taxon>PACMAD clade</taxon>
        <taxon>Arundinoideae</taxon>
        <taxon>Arundineae</taxon>
        <taxon>Arundo</taxon>
    </lineage>
</organism>
<reference evidence="1" key="1">
    <citation type="submission" date="2014-09" db="EMBL/GenBank/DDBJ databases">
        <authorList>
            <person name="Magalhaes I.L.F."/>
            <person name="Oliveira U."/>
            <person name="Santos F.R."/>
            <person name="Vidigal T.H.D.A."/>
            <person name="Brescovit A.D."/>
            <person name="Santos A.J."/>
        </authorList>
    </citation>
    <scope>NUCLEOTIDE SEQUENCE</scope>
    <source>
        <tissue evidence="1">Shoot tissue taken approximately 20 cm above the soil surface</tissue>
    </source>
</reference>
<sequence>MKIGQVHFRASPFLPSIQTLHGLETINVEYVVVLHAIQIFSPPQHPCVLTDGSPGEDSVPSPDAPTFRSCFKYL</sequence>
<evidence type="ECO:0000313" key="1">
    <source>
        <dbReference type="EMBL" id="JAD77688.1"/>
    </source>
</evidence>
<dbReference type="EMBL" id="GBRH01220207">
    <property type="protein sequence ID" value="JAD77688.1"/>
    <property type="molecule type" value="Transcribed_RNA"/>
</dbReference>
<reference evidence="1" key="2">
    <citation type="journal article" date="2015" name="Data Brief">
        <title>Shoot transcriptome of the giant reed, Arundo donax.</title>
        <authorList>
            <person name="Barrero R.A."/>
            <person name="Guerrero F.D."/>
            <person name="Moolhuijzen P."/>
            <person name="Goolsby J.A."/>
            <person name="Tidwell J."/>
            <person name="Bellgard S.E."/>
            <person name="Bellgard M.I."/>
        </authorList>
    </citation>
    <scope>NUCLEOTIDE SEQUENCE</scope>
    <source>
        <tissue evidence="1">Shoot tissue taken approximately 20 cm above the soil surface</tissue>
    </source>
</reference>
<accession>A0A0A9CTE1</accession>